<reference evidence="1 2" key="1">
    <citation type="journal article" date="2020" name="Microorganisms">
        <title>Osmotic Adaptation and Compatible Solute Biosynthesis of Phototrophic Bacteria as Revealed from Genome Analyses.</title>
        <authorList>
            <person name="Imhoff J.F."/>
            <person name="Rahn T."/>
            <person name="Kunzel S."/>
            <person name="Keller A."/>
            <person name="Neulinger S.C."/>
        </authorList>
    </citation>
    <scope>NUCLEOTIDE SEQUENCE [LARGE SCALE GENOMIC DNA]</scope>
    <source>
        <strain evidence="1 2">DSM 15382</strain>
    </source>
</reference>
<organism evidence="1 2">
    <name type="scientific">Paracraurococcus ruber</name>
    <dbReference type="NCBI Taxonomy" id="77675"/>
    <lineage>
        <taxon>Bacteria</taxon>
        <taxon>Pseudomonadati</taxon>
        <taxon>Pseudomonadota</taxon>
        <taxon>Alphaproteobacteria</taxon>
        <taxon>Acetobacterales</taxon>
        <taxon>Roseomonadaceae</taxon>
        <taxon>Paracraurococcus</taxon>
    </lineage>
</organism>
<gene>
    <name evidence="1" type="ORF">CKO45_05770</name>
</gene>
<name>A0ABS1CTX6_9PROT</name>
<evidence type="ECO:0000313" key="1">
    <source>
        <dbReference type="EMBL" id="MBK1657736.1"/>
    </source>
</evidence>
<keyword evidence="2" id="KW-1185">Reference proteome</keyword>
<dbReference type="Proteomes" id="UP000697995">
    <property type="component" value="Unassembled WGS sequence"/>
</dbReference>
<sequence length="132" mass="13839">MRVGEAPETDWFVVIVNGPAARAEVVAGLDGVRDVLLPLVLAGRADAAPDSPAGMLAAIEDPALWAPHGEGDGRPYWHLWVPVEGGSVSVQRLTEPPPQPERTLARTAELRALLADLQALLRTLSGGRAGPG</sequence>
<accession>A0ABS1CTX6</accession>
<protein>
    <submittedName>
        <fullName evidence="1">Uncharacterized protein</fullName>
    </submittedName>
</protein>
<proteinExistence type="predicted"/>
<evidence type="ECO:0000313" key="2">
    <source>
        <dbReference type="Proteomes" id="UP000697995"/>
    </source>
</evidence>
<dbReference type="EMBL" id="NRSG01000027">
    <property type="protein sequence ID" value="MBK1657736.1"/>
    <property type="molecule type" value="Genomic_DNA"/>
</dbReference>
<comment type="caution">
    <text evidence="1">The sequence shown here is derived from an EMBL/GenBank/DDBJ whole genome shotgun (WGS) entry which is preliminary data.</text>
</comment>